<proteinExistence type="predicted"/>
<organism evidence="1 2">
    <name type="scientific">Moheibacter stercoris</name>
    <dbReference type="NCBI Taxonomy" id="1628251"/>
    <lineage>
        <taxon>Bacteria</taxon>
        <taxon>Pseudomonadati</taxon>
        <taxon>Bacteroidota</taxon>
        <taxon>Flavobacteriia</taxon>
        <taxon>Flavobacteriales</taxon>
        <taxon>Weeksellaceae</taxon>
        <taxon>Moheibacter</taxon>
    </lineage>
</organism>
<protein>
    <recommendedName>
        <fullName evidence="3">Beta-lactamase-inhibitor-like, PepSY-like</fullName>
    </recommendedName>
</protein>
<dbReference type="EMBL" id="JBEPMO010000006">
    <property type="protein sequence ID" value="MET3731843.1"/>
    <property type="molecule type" value="Genomic_DNA"/>
</dbReference>
<accession>A0ABV2LTE6</accession>
<evidence type="ECO:0000313" key="2">
    <source>
        <dbReference type="Proteomes" id="UP001549146"/>
    </source>
</evidence>
<name>A0ABV2LTE6_9FLAO</name>
<dbReference type="PROSITE" id="PS51257">
    <property type="entry name" value="PROKAR_LIPOPROTEIN"/>
    <property type="match status" value="1"/>
</dbReference>
<keyword evidence="2" id="KW-1185">Reference proteome</keyword>
<comment type="caution">
    <text evidence="1">The sequence shown here is derived from an EMBL/GenBank/DDBJ whole genome shotgun (WGS) entry which is preliminary data.</text>
</comment>
<gene>
    <name evidence="1" type="ORF">ABID46_001424</name>
</gene>
<evidence type="ECO:0008006" key="3">
    <source>
        <dbReference type="Google" id="ProtNLM"/>
    </source>
</evidence>
<dbReference type="Proteomes" id="UP001549146">
    <property type="component" value="Unassembled WGS sequence"/>
</dbReference>
<dbReference type="RefSeq" id="WP_354508482.1">
    <property type="nucleotide sequence ID" value="NZ_JBEPMO010000006.1"/>
</dbReference>
<sequence length="175" mass="19984">MKQLYILSLGILFLACKNENKAEAPVVQKEEIPVELIQENAENGKKWLEKSIVGHFSNDNPPMIMMTTPDYYEFKIDALNADLGLPGSITKDEFTAKWKDKFDLSREDVYDGFLIPAQDFGKIKVGSVEFEKNLSDTLVYNVLINDEQFGVSYQSIIHLIPIEKGFQIADQFNKR</sequence>
<reference evidence="1 2" key="1">
    <citation type="submission" date="2024-06" db="EMBL/GenBank/DDBJ databases">
        <title>Genomic Encyclopedia of Type Strains, Phase IV (KMG-IV): sequencing the most valuable type-strain genomes for metagenomic binning, comparative biology and taxonomic classification.</title>
        <authorList>
            <person name="Goeker M."/>
        </authorList>
    </citation>
    <scope>NUCLEOTIDE SEQUENCE [LARGE SCALE GENOMIC DNA]</scope>
    <source>
        <strain evidence="1 2">DSM 29388</strain>
    </source>
</reference>
<evidence type="ECO:0000313" key="1">
    <source>
        <dbReference type="EMBL" id="MET3731843.1"/>
    </source>
</evidence>